<sequence length="235" mass="24628">MKHHSAALPLVAAAVLLSGCAGSPTLGSGSSAVTVSQALPAPDATISTVDFSNYRIGPRDQLSVEVFGAPELKREGEVDAAGNLSLPLVGTVAVGGKTPGEVRDIVTTQLRGRYIKDPQVTVNITKAVGQSITVDGAVREPGTYPVLGRMTLQQAIAAAKGSSDLANLDNVVVFRNVNNQKMAALFSLKRIRAGQMPDPLVYGNDIVVVGENATRRFLRDLGSVPLLGNFVRFPI</sequence>
<protein>
    <submittedName>
        <fullName evidence="5">Polysaccharide export protein</fullName>
    </submittedName>
</protein>
<feature type="domain" description="Soluble ligand binding" evidence="4">
    <location>
        <begin position="132"/>
        <end position="182"/>
    </location>
</feature>
<dbReference type="Gene3D" id="3.30.1950.10">
    <property type="entry name" value="wza like domain"/>
    <property type="match status" value="1"/>
</dbReference>
<dbReference type="AlphaFoldDB" id="A0A429VDB0"/>
<dbReference type="OrthoDB" id="8410640at2"/>
<dbReference type="PANTHER" id="PTHR33619">
    <property type="entry name" value="POLYSACCHARIDE EXPORT PROTEIN GFCE-RELATED"/>
    <property type="match status" value="1"/>
</dbReference>
<dbReference type="EMBL" id="RWJF01000001">
    <property type="protein sequence ID" value="RST32015.1"/>
    <property type="molecule type" value="Genomic_DNA"/>
</dbReference>
<evidence type="ECO:0000259" key="3">
    <source>
        <dbReference type="Pfam" id="PF02563"/>
    </source>
</evidence>
<dbReference type="InterPro" id="IPR003715">
    <property type="entry name" value="Poly_export_N"/>
</dbReference>
<dbReference type="Pfam" id="PF10531">
    <property type="entry name" value="SLBB"/>
    <property type="match status" value="1"/>
</dbReference>
<feature type="chain" id="PRO_5019178230" evidence="2">
    <location>
        <begin position="24"/>
        <end position="235"/>
    </location>
</feature>
<dbReference type="RefSeq" id="WP_126719956.1">
    <property type="nucleotide sequence ID" value="NZ_RWJF01000001.1"/>
</dbReference>
<keyword evidence="1 2" id="KW-0732">Signal</keyword>
<dbReference type="Proteomes" id="UP000274661">
    <property type="component" value="Unassembled WGS sequence"/>
</dbReference>
<organism evidence="5 6">
    <name type="scientific">Sphingomonas ginkgonis</name>
    <dbReference type="NCBI Taxonomy" id="2315330"/>
    <lineage>
        <taxon>Bacteria</taxon>
        <taxon>Pseudomonadati</taxon>
        <taxon>Pseudomonadota</taxon>
        <taxon>Alphaproteobacteria</taxon>
        <taxon>Sphingomonadales</taxon>
        <taxon>Sphingomonadaceae</taxon>
        <taxon>Sphingomonas</taxon>
    </lineage>
</organism>
<gene>
    <name evidence="5" type="ORF">HMF7854_15080</name>
</gene>
<feature type="signal peptide" evidence="2">
    <location>
        <begin position="1"/>
        <end position="23"/>
    </location>
</feature>
<comment type="caution">
    <text evidence="5">The sequence shown here is derived from an EMBL/GenBank/DDBJ whole genome shotgun (WGS) entry which is preliminary data.</text>
</comment>
<accession>A0A429VDB0</accession>
<reference evidence="5 6" key="1">
    <citation type="submission" date="2018-12" db="EMBL/GenBank/DDBJ databases">
        <title>Sphingomonas sp. HMF7854 Genome sequencing and assembly.</title>
        <authorList>
            <person name="Cha I."/>
            <person name="Kang H."/>
            <person name="Kim H."/>
            <person name="Kang J."/>
            <person name="Joh K."/>
        </authorList>
    </citation>
    <scope>NUCLEOTIDE SEQUENCE [LARGE SCALE GENOMIC DNA]</scope>
    <source>
        <strain evidence="5 6">HMF7854</strain>
    </source>
</reference>
<evidence type="ECO:0000256" key="2">
    <source>
        <dbReference type="SAM" id="SignalP"/>
    </source>
</evidence>
<dbReference type="PANTHER" id="PTHR33619:SF3">
    <property type="entry name" value="POLYSACCHARIDE EXPORT PROTEIN GFCE-RELATED"/>
    <property type="match status" value="1"/>
</dbReference>
<dbReference type="PROSITE" id="PS51257">
    <property type="entry name" value="PROKAR_LIPOPROTEIN"/>
    <property type="match status" value="1"/>
</dbReference>
<evidence type="ECO:0000256" key="1">
    <source>
        <dbReference type="ARBA" id="ARBA00022729"/>
    </source>
</evidence>
<name>A0A429VDB0_9SPHN</name>
<dbReference type="InterPro" id="IPR019554">
    <property type="entry name" value="Soluble_ligand-bd"/>
</dbReference>
<evidence type="ECO:0000313" key="6">
    <source>
        <dbReference type="Proteomes" id="UP000274661"/>
    </source>
</evidence>
<evidence type="ECO:0000259" key="4">
    <source>
        <dbReference type="Pfam" id="PF10531"/>
    </source>
</evidence>
<dbReference type="Pfam" id="PF02563">
    <property type="entry name" value="Poly_export"/>
    <property type="match status" value="1"/>
</dbReference>
<keyword evidence="6" id="KW-1185">Reference proteome</keyword>
<feature type="domain" description="Polysaccharide export protein N-terminal" evidence="3">
    <location>
        <begin position="52"/>
        <end position="125"/>
    </location>
</feature>
<dbReference type="GO" id="GO:0015159">
    <property type="term" value="F:polysaccharide transmembrane transporter activity"/>
    <property type="evidence" value="ECO:0007669"/>
    <property type="project" value="InterPro"/>
</dbReference>
<dbReference type="InterPro" id="IPR049712">
    <property type="entry name" value="Poly_export"/>
</dbReference>
<evidence type="ECO:0000313" key="5">
    <source>
        <dbReference type="EMBL" id="RST32015.1"/>
    </source>
</evidence>
<proteinExistence type="predicted"/>